<gene>
    <name evidence="2" type="ORF">JDV02_005539</name>
</gene>
<feature type="chain" id="PRO_5040244552" evidence="1">
    <location>
        <begin position="31"/>
        <end position="89"/>
    </location>
</feature>
<evidence type="ECO:0000313" key="3">
    <source>
        <dbReference type="Proteomes" id="UP000829364"/>
    </source>
</evidence>
<sequence>MAYVMVYKGMAAITTLLLLVSSLAAAGAAAAPTPDSEKRQDDDPMGTFVKCLSGCMKRDPSEFEACGDECLSAMGGGDGGGGDDGGAGE</sequence>
<keyword evidence="3" id="KW-1185">Reference proteome</keyword>
<dbReference type="EMBL" id="CP086357">
    <property type="protein sequence ID" value="UNI19351.1"/>
    <property type="molecule type" value="Genomic_DNA"/>
</dbReference>
<dbReference type="Proteomes" id="UP000829364">
    <property type="component" value="Chromosome 4"/>
</dbReference>
<protein>
    <submittedName>
        <fullName evidence="2">Uncharacterized protein</fullName>
    </submittedName>
</protein>
<name>A0A9Q8QI96_9HYPO</name>
<feature type="signal peptide" evidence="1">
    <location>
        <begin position="1"/>
        <end position="30"/>
    </location>
</feature>
<dbReference type="RefSeq" id="XP_047842832.1">
    <property type="nucleotide sequence ID" value="XM_047986849.1"/>
</dbReference>
<organism evidence="2 3">
    <name type="scientific">Purpureocillium takamizusanense</name>
    <dbReference type="NCBI Taxonomy" id="2060973"/>
    <lineage>
        <taxon>Eukaryota</taxon>
        <taxon>Fungi</taxon>
        <taxon>Dikarya</taxon>
        <taxon>Ascomycota</taxon>
        <taxon>Pezizomycotina</taxon>
        <taxon>Sordariomycetes</taxon>
        <taxon>Hypocreomycetidae</taxon>
        <taxon>Hypocreales</taxon>
        <taxon>Ophiocordycipitaceae</taxon>
        <taxon>Purpureocillium</taxon>
    </lineage>
</organism>
<keyword evidence="1" id="KW-0732">Signal</keyword>
<evidence type="ECO:0000256" key="1">
    <source>
        <dbReference type="SAM" id="SignalP"/>
    </source>
</evidence>
<accession>A0A9Q8QI96</accession>
<proteinExistence type="predicted"/>
<dbReference type="AlphaFoldDB" id="A0A9Q8QI96"/>
<reference evidence="2" key="1">
    <citation type="submission" date="2021-11" db="EMBL/GenBank/DDBJ databases">
        <title>Purpureocillium_takamizusanense_genome.</title>
        <authorList>
            <person name="Nguyen N.-H."/>
        </authorList>
    </citation>
    <scope>NUCLEOTIDE SEQUENCE</scope>
    <source>
        <strain evidence="2">PT3</strain>
    </source>
</reference>
<dbReference type="GeneID" id="72067488"/>
<dbReference type="KEGG" id="ptkz:JDV02_005539"/>
<evidence type="ECO:0000313" key="2">
    <source>
        <dbReference type="EMBL" id="UNI19351.1"/>
    </source>
</evidence>